<dbReference type="Pfam" id="PF00171">
    <property type="entry name" value="Aldedh"/>
    <property type="match status" value="1"/>
</dbReference>
<evidence type="ECO:0000313" key="10">
    <source>
        <dbReference type="EMBL" id="CAB4007228.1"/>
    </source>
</evidence>
<dbReference type="InterPro" id="IPR050740">
    <property type="entry name" value="Aldehyde_DH_Superfamily"/>
</dbReference>
<organism evidence="10 11">
    <name type="scientific">Paramuricea clavata</name>
    <name type="common">Red gorgonian</name>
    <name type="synonym">Violescent sea-whip</name>
    <dbReference type="NCBI Taxonomy" id="317549"/>
    <lineage>
        <taxon>Eukaryota</taxon>
        <taxon>Metazoa</taxon>
        <taxon>Cnidaria</taxon>
        <taxon>Anthozoa</taxon>
        <taxon>Octocorallia</taxon>
        <taxon>Malacalcyonacea</taxon>
        <taxon>Plexauridae</taxon>
        <taxon>Paramuricea</taxon>
    </lineage>
</organism>
<feature type="domain" description="Aldehyde dehydrogenase" evidence="9">
    <location>
        <begin position="49"/>
        <end position="471"/>
    </location>
</feature>
<evidence type="ECO:0000256" key="5">
    <source>
        <dbReference type="ARBA" id="ARBA00023002"/>
    </source>
</evidence>
<dbReference type="InterPro" id="IPR016162">
    <property type="entry name" value="Ald_DH_N"/>
</dbReference>
<dbReference type="FunFam" id="3.40.605.10:FF:000063">
    <property type="entry name" value="Succinate-semialdehyde dehydrogenase, mitochondrial"/>
    <property type="match status" value="1"/>
</dbReference>
<dbReference type="Proteomes" id="UP001152795">
    <property type="component" value="Unassembled WGS sequence"/>
</dbReference>
<dbReference type="Gene3D" id="3.40.605.10">
    <property type="entry name" value="Aldehyde Dehydrogenase, Chain A, domain 1"/>
    <property type="match status" value="1"/>
</dbReference>
<keyword evidence="11" id="KW-1185">Reference proteome</keyword>
<evidence type="ECO:0000256" key="2">
    <source>
        <dbReference type="ARBA" id="ARBA00009986"/>
    </source>
</evidence>
<dbReference type="GO" id="GO:0004777">
    <property type="term" value="F:succinate-semialdehyde dehydrogenase (NAD+) activity"/>
    <property type="evidence" value="ECO:0007669"/>
    <property type="project" value="UniProtKB-EC"/>
</dbReference>
<gene>
    <name evidence="10" type="ORF">PACLA_8A046780</name>
</gene>
<dbReference type="GO" id="GO:0009450">
    <property type="term" value="P:gamma-aminobutyric acid catabolic process"/>
    <property type="evidence" value="ECO:0007669"/>
    <property type="project" value="TreeGrafter"/>
</dbReference>
<dbReference type="InterPro" id="IPR029510">
    <property type="entry name" value="Ald_DH_CS_GLU"/>
</dbReference>
<feature type="active site" evidence="7">
    <location>
        <position position="248"/>
    </location>
</feature>
<evidence type="ECO:0000256" key="8">
    <source>
        <dbReference type="RuleBase" id="RU003345"/>
    </source>
</evidence>
<comment type="similarity">
    <text evidence="2 8">Belongs to the aldehyde dehydrogenase family.</text>
</comment>
<evidence type="ECO:0000313" key="11">
    <source>
        <dbReference type="Proteomes" id="UP001152795"/>
    </source>
</evidence>
<dbReference type="InterPro" id="IPR016161">
    <property type="entry name" value="Ald_DH/histidinol_DH"/>
</dbReference>
<keyword evidence="5 8" id="KW-0560">Oxidoreductase</keyword>
<dbReference type="EMBL" id="CACRXK020005734">
    <property type="protein sequence ID" value="CAB4007228.1"/>
    <property type="molecule type" value="Genomic_DNA"/>
</dbReference>
<name>A0A7D9EHC1_PARCT</name>
<reference evidence="10" key="1">
    <citation type="submission" date="2020-04" db="EMBL/GenBank/DDBJ databases">
        <authorList>
            <person name="Alioto T."/>
            <person name="Alioto T."/>
            <person name="Gomez Garrido J."/>
        </authorList>
    </citation>
    <scope>NUCLEOTIDE SEQUENCE</scope>
    <source>
        <strain evidence="10">A484AB</strain>
    </source>
</reference>
<dbReference type="SUPFAM" id="SSF53720">
    <property type="entry name" value="ALDH-like"/>
    <property type="match status" value="1"/>
</dbReference>
<evidence type="ECO:0000256" key="6">
    <source>
        <dbReference type="ARBA" id="ARBA00030806"/>
    </source>
</evidence>
<dbReference type="Gene3D" id="3.40.309.10">
    <property type="entry name" value="Aldehyde Dehydrogenase, Chain A, domain 2"/>
    <property type="match status" value="1"/>
</dbReference>
<dbReference type="PANTHER" id="PTHR43353:SF5">
    <property type="entry name" value="SUCCINATE-SEMIALDEHYDE DEHYDROGENASE, MITOCHONDRIAL"/>
    <property type="match status" value="1"/>
</dbReference>
<evidence type="ECO:0000256" key="3">
    <source>
        <dbReference type="ARBA" id="ARBA00013051"/>
    </source>
</evidence>
<evidence type="ECO:0000259" key="9">
    <source>
        <dbReference type="Pfam" id="PF00171"/>
    </source>
</evidence>
<dbReference type="InterPro" id="IPR016160">
    <property type="entry name" value="Ald_DH_CS_CYS"/>
</dbReference>
<evidence type="ECO:0000256" key="7">
    <source>
        <dbReference type="PROSITE-ProRule" id="PRU10007"/>
    </source>
</evidence>
<proteinExistence type="inferred from homology"/>
<dbReference type="PROSITE" id="PS00070">
    <property type="entry name" value="ALDEHYDE_DEHYDR_CYS"/>
    <property type="match status" value="1"/>
</dbReference>
<sequence length="478" mass="52398">HYVKIIHTTRDGFPNKFSAMALDQSHEQNNAMNTERCGVVLKQIYFAVWKQICLNKMAWQWLMQQFLMKSHRVDLVWDQMMLCKRGNVSLFQSFTHILAVILYLHSLAEERRQHERYVVLMYDRTSETTVLNLMLPAALVGKVDMWNFPLAMLTRKAAPAIAAGCSVICKPSEETPFAALALAQLAEEAGIPAGVFNVLPCSRVKSPEVTEVIMSSDLVTNFSFTGSTETGQLMLEKCAKTVKKASMELGGNAAFIVFDSADVDAAASNAAASKFRNTGQACVATNRILVQDAVYEEFVGKFVENVRKLVIANGMNEDSDIGPLINARAVEKVERHVSDAKEFGAKVVFGGKKSELGGSFYEPTVLADATNDMSVSQEETFGPVAPVIRFKTEEEAVKMANGTKFGLAGYIFTQNISQAWRVMEALEVGMVGVNEGLISTEGALFGGVKQSGIGREGSKYGIDEFIETKYVCLGGINP</sequence>
<dbReference type="PROSITE" id="PS00687">
    <property type="entry name" value="ALDEHYDE_DEHYDR_GLU"/>
    <property type="match status" value="1"/>
</dbReference>
<evidence type="ECO:0000256" key="4">
    <source>
        <dbReference type="ARBA" id="ARBA00019842"/>
    </source>
</evidence>
<comment type="pathway">
    <text evidence="1">Amino-acid degradation; 4-aminobutanoate degradation.</text>
</comment>
<protein>
    <recommendedName>
        <fullName evidence="4">Succinate-semialdehyde dehydrogenase, mitochondrial</fullName>
        <ecNumber evidence="3">1.2.1.24</ecNumber>
    </recommendedName>
    <alternativeName>
        <fullName evidence="6">NAD(+)-dependent succinic semialdehyde dehydrogenase</fullName>
    </alternativeName>
</protein>
<dbReference type="AlphaFoldDB" id="A0A7D9EHC1"/>
<feature type="non-terminal residue" evidence="10">
    <location>
        <position position="1"/>
    </location>
</feature>
<dbReference type="OrthoDB" id="310895at2759"/>
<evidence type="ECO:0000256" key="1">
    <source>
        <dbReference type="ARBA" id="ARBA00005176"/>
    </source>
</evidence>
<dbReference type="InterPro" id="IPR015590">
    <property type="entry name" value="Aldehyde_DH_dom"/>
</dbReference>
<accession>A0A7D9EHC1</accession>
<dbReference type="EC" id="1.2.1.24" evidence="3"/>
<dbReference type="InterPro" id="IPR016163">
    <property type="entry name" value="Ald_DH_C"/>
</dbReference>
<dbReference type="PANTHER" id="PTHR43353">
    <property type="entry name" value="SUCCINATE-SEMIALDEHYDE DEHYDROGENASE, MITOCHONDRIAL"/>
    <property type="match status" value="1"/>
</dbReference>
<dbReference type="FunFam" id="3.40.309.10:FF:000004">
    <property type="entry name" value="Succinate-semialdehyde dehydrogenase I"/>
    <property type="match status" value="1"/>
</dbReference>
<comment type="caution">
    <text evidence="10">The sequence shown here is derived from an EMBL/GenBank/DDBJ whole genome shotgun (WGS) entry which is preliminary data.</text>
</comment>